<gene>
    <name evidence="1" type="ORF">M8818_005066</name>
</gene>
<proteinExistence type="predicted"/>
<organism evidence="1 2">
    <name type="scientific">Zalaria obscura</name>
    <dbReference type="NCBI Taxonomy" id="2024903"/>
    <lineage>
        <taxon>Eukaryota</taxon>
        <taxon>Fungi</taxon>
        <taxon>Dikarya</taxon>
        <taxon>Ascomycota</taxon>
        <taxon>Pezizomycotina</taxon>
        <taxon>Dothideomycetes</taxon>
        <taxon>Dothideomycetidae</taxon>
        <taxon>Dothideales</taxon>
        <taxon>Zalariaceae</taxon>
        <taxon>Zalaria</taxon>
    </lineage>
</organism>
<protein>
    <submittedName>
        <fullName evidence="1">Uncharacterized protein</fullName>
    </submittedName>
</protein>
<comment type="caution">
    <text evidence="1">The sequence shown here is derived from an EMBL/GenBank/DDBJ whole genome shotgun (WGS) entry which is preliminary data.</text>
</comment>
<dbReference type="EMBL" id="JAMKPW020000026">
    <property type="protein sequence ID" value="KAK8204627.1"/>
    <property type="molecule type" value="Genomic_DNA"/>
</dbReference>
<evidence type="ECO:0000313" key="1">
    <source>
        <dbReference type="EMBL" id="KAK8204627.1"/>
    </source>
</evidence>
<name>A0ACC3SAY1_9PEZI</name>
<accession>A0ACC3SAY1</accession>
<sequence>MDLSTSRSTPTNASSESLLASTPQAFTTGLAFSRAEVIAWCHNPDREIISNDNVNPEVVKLGHLAIKHGRIMPMEGMNQREAYRLLNPSIIRVPQVFDSFQSDGEGYLIMEYISAPANTQFMDDACISALRKALNHLHTFRGSVPGPVAGGPSKGLLWNESQVPTFQTKEDLQQYMNDRLVDQSDCLQLQDVDLVFSHLDIAPRNFRLLDNGAVCLFDWESSGYYPRFFELCALRLNNGDNGGDSLFSFLLERELRRQSPLASHEQRYFELVLRVVWNGIRFPL</sequence>
<keyword evidence="2" id="KW-1185">Reference proteome</keyword>
<reference evidence="1" key="1">
    <citation type="submission" date="2024-02" db="EMBL/GenBank/DDBJ databases">
        <title>Metagenome Assembled Genome of Zalaria obscura JY119.</title>
        <authorList>
            <person name="Vighnesh L."/>
            <person name="Jagadeeshwari U."/>
            <person name="Venkata Ramana C."/>
            <person name="Sasikala C."/>
        </authorList>
    </citation>
    <scope>NUCLEOTIDE SEQUENCE</scope>
    <source>
        <strain evidence="1">JY119</strain>
    </source>
</reference>
<dbReference type="Proteomes" id="UP001320706">
    <property type="component" value="Unassembled WGS sequence"/>
</dbReference>
<evidence type="ECO:0000313" key="2">
    <source>
        <dbReference type="Proteomes" id="UP001320706"/>
    </source>
</evidence>